<dbReference type="Proteomes" id="UP001055879">
    <property type="component" value="Linkage Group LG09"/>
</dbReference>
<proteinExistence type="predicted"/>
<evidence type="ECO:0000313" key="2">
    <source>
        <dbReference type="Proteomes" id="UP001055879"/>
    </source>
</evidence>
<dbReference type="EMBL" id="CM042055">
    <property type="protein sequence ID" value="KAI3702320.1"/>
    <property type="molecule type" value="Genomic_DNA"/>
</dbReference>
<sequence length="746" mass="84654">MKPQRKWFSPWMISRYITPSSMSPHDLPSCLPFRIRTEGEIGIPDVGDAEVEDERKQLLSETDIRTRNFILVLCSFFCLSGLTYLLPAMDEKLEDCAALLSRIEQLERERDELRNDIEQMCMQHAGPSYAAVATRMHFQRTAGLEQEINDLKKKLTACLRENVNLQEELSESYRIKNQLADLHAAELSKSMESEKQIKFFQGCVAAAFSERDNAMMEAEKAKEKEEVASQKFDIMQERIEELKSVVLEEKKLSATLQTDLEKLEKENEIFKQVITKFYDIRQHSLNEYDNIGWEDRCTSLLNDSEDMWTFTGHEESPTTKYITSLEEEVEALRLSVINLRSKLQMGMEIEKHLKKMVRDLKNKKFCLEEKMKKDISGLRSFHSQHRLDIVNLLEEESSQFKSVVNAINEKMRQLCMNGELDHLLPQRDMTLQESDCRDVHISPDAGSDAITKENVSGLPSTSTSGGGNGSESVAHMLKEKESVSDLQETCSSGTVNASEPLAQALQEKVAALLLLSQEEERYLLESNVNAALQAKLEELQKNLIQVTNEKVVALMELAQLKQDYYLLQEKLNYDVKQGKVLIGSEEKSMIHDKDGRLKSLLKKTYFSQWVNPLSSHGSEGGTHQEHAHHISKKSSSSTMDFARMKIEYTALKESLESMGHLTNSIHRLRLSLVKVKESDAVGGKSEIIENVVTEAKLLKTALGSSLPVSWSAETEDAEKVDFVSAAGFEMVELLILASHLLRNSMP</sequence>
<protein>
    <submittedName>
        <fullName evidence="1">Uncharacterized protein</fullName>
    </submittedName>
</protein>
<accession>A0ACB8ZXE0</accession>
<gene>
    <name evidence="1" type="ORF">L6452_28054</name>
</gene>
<evidence type="ECO:0000313" key="1">
    <source>
        <dbReference type="EMBL" id="KAI3702320.1"/>
    </source>
</evidence>
<keyword evidence="2" id="KW-1185">Reference proteome</keyword>
<reference evidence="1 2" key="2">
    <citation type="journal article" date="2022" name="Mol. Ecol. Resour.">
        <title>The genomes of chicory, endive, great burdock and yacon provide insights into Asteraceae paleo-polyploidization history and plant inulin production.</title>
        <authorList>
            <person name="Fan W."/>
            <person name="Wang S."/>
            <person name="Wang H."/>
            <person name="Wang A."/>
            <person name="Jiang F."/>
            <person name="Liu H."/>
            <person name="Zhao H."/>
            <person name="Xu D."/>
            <person name="Zhang Y."/>
        </authorList>
    </citation>
    <scope>NUCLEOTIDE SEQUENCE [LARGE SCALE GENOMIC DNA]</scope>
    <source>
        <strain evidence="2">cv. Niubang</strain>
    </source>
</reference>
<name>A0ACB8ZXE0_ARCLA</name>
<reference evidence="2" key="1">
    <citation type="journal article" date="2022" name="Mol. Ecol. Resour.">
        <title>The genomes of chicory, endive, great burdock and yacon provide insights into Asteraceae palaeo-polyploidization history and plant inulin production.</title>
        <authorList>
            <person name="Fan W."/>
            <person name="Wang S."/>
            <person name="Wang H."/>
            <person name="Wang A."/>
            <person name="Jiang F."/>
            <person name="Liu H."/>
            <person name="Zhao H."/>
            <person name="Xu D."/>
            <person name="Zhang Y."/>
        </authorList>
    </citation>
    <scope>NUCLEOTIDE SEQUENCE [LARGE SCALE GENOMIC DNA]</scope>
    <source>
        <strain evidence="2">cv. Niubang</strain>
    </source>
</reference>
<organism evidence="1 2">
    <name type="scientific">Arctium lappa</name>
    <name type="common">Greater burdock</name>
    <name type="synonym">Lappa major</name>
    <dbReference type="NCBI Taxonomy" id="4217"/>
    <lineage>
        <taxon>Eukaryota</taxon>
        <taxon>Viridiplantae</taxon>
        <taxon>Streptophyta</taxon>
        <taxon>Embryophyta</taxon>
        <taxon>Tracheophyta</taxon>
        <taxon>Spermatophyta</taxon>
        <taxon>Magnoliopsida</taxon>
        <taxon>eudicotyledons</taxon>
        <taxon>Gunneridae</taxon>
        <taxon>Pentapetalae</taxon>
        <taxon>asterids</taxon>
        <taxon>campanulids</taxon>
        <taxon>Asterales</taxon>
        <taxon>Asteraceae</taxon>
        <taxon>Carduoideae</taxon>
        <taxon>Cardueae</taxon>
        <taxon>Arctiinae</taxon>
        <taxon>Arctium</taxon>
    </lineage>
</organism>
<comment type="caution">
    <text evidence="1">The sequence shown here is derived from an EMBL/GenBank/DDBJ whole genome shotgun (WGS) entry which is preliminary data.</text>
</comment>